<dbReference type="STRING" id="1229276.DI53_0004"/>
<dbReference type="PATRIC" id="fig|1229276.3.peg.5"/>
<dbReference type="RefSeq" id="WP_037494060.1">
    <property type="nucleotide sequence ID" value="NZ_JJMU01000001.1"/>
</dbReference>
<dbReference type="EMBL" id="JJMU01000001">
    <property type="protein sequence ID" value="KGE16171.1"/>
    <property type="molecule type" value="Genomic_DNA"/>
</dbReference>
<proteinExistence type="predicted"/>
<name>A0A0B8T454_9SPHI</name>
<reference evidence="3" key="1">
    <citation type="submission" date="2014-04" db="EMBL/GenBank/DDBJ databases">
        <title>Whole-Genome optical mapping and complete genome sequence of Sphingobacterium deserti sp. nov., a new spaces isolated from desert in the west of China.</title>
        <authorList>
            <person name="Teng C."/>
            <person name="Zhou Z."/>
            <person name="Li X."/>
            <person name="Chen M."/>
            <person name="Lin M."/>
            <person name="Wang L."/>
            <person name="Su S."/>
            <person name="Zhang C."/>
            <person name="Zhang W."/>
        </authorList>
    </citation>
    <scope>NUCLEOTIDE SEQUENCE [LARGE SCALE GENOMIC DNA]</scope>
    <source>
        <strain evidence="3">ACCC05744</strain>
    </source>
</reference>
<dbReference type="Proteomes" id="UP000031802">
    <property type="component" value="Unassembled WGS sequence"/>
</dbReference>
<accession>A0A0B8T454</accession>
<dbReference type="InterPro" id="IPR021255">
    <property type="entry name" value="DUF2807"/>
</dbReference>
<organism evidence="2 3">
    <name type="scientific">Sphingobacterium deserti</name>
    <dbReference type="NCBI Taxonomy" id="1229276"/>
    <lineage>
        <taxon>Bacteria</taxon>
        <taxon>Pseudomonadati</taxon>
        <taxon>Bacteroidota</taxon>
        <taxon>Sphingobacteriia</taxon>
        <taxon>Sphingobacteriales</taxon>
        <taxon>Sphingobacteriaceae</taxon>
        <taxon>Sphingobacterium</taxon>
    </lineage>
</organism>
<reference evidence="2 3" key="2">
    <citation type="journal article" date="2015" name="PLoS ONE">
        <title>Whole-Genome Optical Mapping and Finished Genome Sequence of Sphingobacterium deserti sp. nov., a New Species Isolated from the Western Desert of China.</title>
        <authorList>
            <person name="Teng C."/>
            <person name="Zhou Z."/>
            <person name="Molnar I."/>
            <person name="Li X."/>
            <person name="Tang R."/>
            <person name="Chen M."/>
            <person name="Wang L."/>
            <person name="Su S."/>
            <person name="Zhang W."/>
            <person name="Lin M."/>
        </authorList>
    </citation>
    <scope>NUCLEOTIDE SEQUENCE [LARGE SCALE GENOMIC DNA]</scope>
    <source>
        <strain evidence="3">ACCC05744</strain>
    </source>
</reference>
<dbReference type="AlphaFoldDB" id="A0A0B8T454"/>
<dbReference type="PANTHER" id="PTHR39200:SF1">
    <property type="entry name" value="AUTO-TRANSPORTER ADHESIN HEAD GIN DOMAIN-CONTAINING PROTEIN-RELATED"/>
    <property type="match status" value="1"/>
</dbReference>
<dbReference type="Pfam" id="PF10988">
    <property type="entry name" value="DUF2807"/>
    <property type="match status" value="1"/>
</dbReference>
<evidence type="ECO:0000313" key="2">
    <source>
        <dbReference type="EMBL" id="KGE16171.1"/>
    </source>
</evidence>
<evidence type="ECO:0000313" key="3">
    <source>
        <dbReference type="Proteomes" id="UP000031802"/>
    </source>
</evidence>
<dbReference type="Gene3D" id="2.160.20.120">
    <property type="match status" value="1"/>
</dbReference>
<dbReference type="PANTHER" id="PTHR39200">
    <property type="entry name" value="HYPOTHETICAL EXPORTED PROTEIN"/>
    <property type="match status" value="1"/>
</dbReference>
<evidence type="ECO:0000259" key="1">
    <source>
        <dbReference type="Pfam" id="PF10988"/>
    </source>
</evidence>
<feature type="domain" description="Putative auto-transporter adhesin head GIN" evidence="1">
    <location>
        <begin position="30"/>
        <end position="233"/>
    </location>
</feature>
<sequence length="249" mass="26413">MNKLLTIVFILSGMLVQAQHKESRRIANIKGIAVSSGIEATYVQSNRNEIIVEVEDPTHLKKLETVVENGTLIIRYKSNSNVRTRGTNRVTVYTSSSSLQRLKVTSSASLRVEPSIKTAAILVEISSSGKLYVANLATDKATIDASSSGQLNANMAATSLTINLSSSAQLHLLGSAKSATIAVSSSAQADLSEFEIKQAVVEVSSSAKAIVKVEEKLIADASSSGKIVYIGSPRSLTTDKSSSGTIRQQ</sequence>
<dbReference type="OrthoDB" id="708990at2"/>
<comment type="caution">
    <text evidence="2">The sequence shown here is derived from an EMBL/GenBank/DDBJ whole genome shotgun (WGS) entry which is preliminary data.</text>
</comment>
<gene>
    <name evidence="2" type="ORF">DI53_0004</name>
</gene>
<dbReference type="eggNOG" id="COG1983">
    <property type="taxonomic scope" value="Bacteria"/>
</dbReference>
<protein>
    <recommendedName>
        <fullName evidence="1">Putative auto-transporter adhesin head GIN domain-containing protein</fullName>
    </recommendedName>
</protein>
<keyword evidence="3" id="KW-1185">Reference proteome</keyword>